<dbReference type="Proteomes" id="UP000248584">
    <property type="component" value="Unassembled WGS sequence"/>
</dbReference>
<organism evidence="2 3">
    <name type="scientific">Nonlabens dokdonensis</name>
    <dbReference type="NCBI Taxonomy" id="328515"/>
    <lineage>
        <taxon>Bacteria</taxon>
        <taxon>Pseudomonadati</taxon>
        <taxon>Bacteroidota</taxon>
        <taxon>Flavobacteriia</taxon>
        <taxon>Flavobacteriales</taxon>
        <taxon>Flavobacteriaceae</taxon>
        <taxon>Nonlabens</taxon>
    </lineage>
</organism>
<dbReference type="EMBL" id="QKZR01000004">
    <property type="protein sequence ID" value="PZX39092.1"/>
    <property type="molecule type" value="Genomic_DNA"/>
</dbReference>
<evidence type="ECO:0000256" key="1">
    <source>
        <dbReference type="SAM" id="Phobius"/>
    </source>
</evidence>
<feature type="transmembrane region" description="Helical" evidence="1">
    <location>
        <begin position="46"/>
        <end position="70"/>
    </location>
</feature>
<gene>
    <name evidence="2" type="ORF">LX97_02458</name>
</gene>
<dbReference type="RefSeq" id="WP_015360662.1">
    <property type="nucleotide sequence ID" value="NZ_QKZR01000004.1"/>
</dbReference>
<protein>
    <submittedName>
        <fullName evidence="2">Uncharacterized protein</fullName>
    </submittedName>
</protein>
<accession>A0ABX5PW42</accession>
<evidence type="ECO:0000313" key="2">
    <source>
        <dbReference type="EMBL" id="PZX39092.1"/>
    </source>
</evidence>
<keyword evidence="3" id="KW-1185">Reference proteome</keyword>
<reference evidence="2 3" key="1">
    <citation type="submission" date="2018-06" db="EMBL/GenBank/DDBJ databases">
        <title>Genomic Encyclopedia of Archaeal and Bacterial Type Strains, Phase II (KMG-II): from individual species to whole genera.</title>
        <authorList>
            <person name="Goeker M."/>
        </authorList>
    </citation>
    <scope>NUCLEOTIDE SEQUENCE [LARGE SCALE GENOMIC DNA]</scope>
    <source>
        <strain evidence="2 3">DSM 17205</strain>
    </source>
</reference>
<feature type="transmembrane region" description="Helical" evidence="1">
    <location>
        <begin position="117"/>
        <end position="141"/>
    </location>
</feature>
<proteinExistence type="predicted"/>
<keyword evidence="1" id="KW-1133">Transmembrane helix</keyword>
<keyword evidence="1" id="KW-0812">Transmembrane</keyword>
<evidence type="ECO:0000313" key="3">
    <source>
        <dbReference type="Proteomes" id="UP000248584"/>
    </source>
</evidence>
<feature type="transmembrane region" description="Helical" evidence="1">
    <location>
        <begin position="82"/>
        <end position="105"/>
    </location>
</feature>
<name>A0ABX5PW42_9FLAO</name>
<comment type="caution">
    <text evidence="2">The sequence shown here is derived from an EMBL/GenBank/DDBJ whole genome shotgun (WGS) entry which is preliminary data.</text>
</comment>
<sequence>MESSDHQNQQSAQQQQQQQQYQQQYYNYMPTDNINTFATLHLVKGILTILLSLFFLLYIFVGSALMFAPIDNQSDMPFNPGTFIIIIGGFGFVITVVLGILTILASKYLRERRNYNFVFAIAIINCITGVLGIILGIFTLLDLNKPHVKAQFDANSSSGN</sequence>
<keyword evidence="1" id="KW-0472">Membrane</keyword>